<dbReference type="Proteomes" id="UP001501509">
    <property type="component" value="Unassembled WGS sequence"/>
</dbReference>
<organism evidence="1 2">
    <name type="scientific">Actinomadura fulvescens</name>
    <dbReference type="NCBI Taxonomy" id="46160"/>
    <lineage>
        <taxon>Bacteria</taxon>
        <taxon>Bacillati</taxon>
        <taxon>Actinomycetota</taxon>
        <taxon>Actinomycetes</taxon>
        <taxon>Streptosporangiales</taxon>
        <taxon>Thermomonosporaceae</taxon>
        <taxon>Actinomadura</taxon>
    </lineage>
</organism>
<sequence length="46" mass="5070">MLATVLPSAKAAAVCWTDWCCNGKFCRTCCYHDHNGQTSCGSFDYC</sequence>
<name>A0ABN3PAG4_9ACTN</name>
<evidence type="ECO:0000313" key="1">
    <source>
        <dbReference type="EMBL" id="GAA2573236.1"/>
    </source>
</evidence>
<evidence type="ECO:0000313" key="2">
    <source>
        <dbReference type="Proteomes" id="UP001501509"/>
    </source>
</evidence>
<keyword evidence="2" id="KW-1185">Reference proteome</keyword>
<proteinExistence type="predicted"/>
<accession>A0ABN3PAG4</accession>
<gene>
    <name evidence="1" type="ORF">GCM10010411_01110</name>
</gene>
<dbReference type="RefSeq" id="WP_344536600.1">
    <property type="nucleotide sequence ID" value="NZ_BAAATD010000001.1"/>
</dbReference>
<dbReference type="EMBL" id="BAAATD010000001">
    <property type="protein sequence ID" value="GAA2573236.1"/>
    <property type="molecule type" value="Genomic_DNA"/>
</dbReference>
<reference evidence="1 2" key="1">
    <citation type="journal article" date="2019" name="Int. J. Syst. Evol. Microbiol.">
        <title>The Global Catalogue of Microorganisms (GCM) 10K type strain sequencing project: providing services to taxonomists for standard genome sequencing and annotation.</title>
        <authorList>
            <consortium name="The Broad Institute Genomics Platform"/>
            <consortium name="The Broad Institute Genome Sequencing Center for Infectious Disease"/>
            <person name="Wu L."/>
            <person name="Ma J."/>
        </authorList>
    </citation>
    <scope>NUCLEOTIDE SEQUENCE [LARGE SCALE GENOMIC DNA]</scope>
    <source>
        <strain evidence="1 2">JCM 6833</strain>
    </source>
</reference>
<comment type="caution">
    <text evidence="1">The sequence shown here is derived from an EMBL/GenBank/DDBJ whole genome shotgun (WGS) entry which is preliminary data.</text>
</comment>
<protein>
    <submittedName>
        <fullName evidence="1">Uncharacterized protein</fullName>
    </submittedName>
</protein>